<dbReference type="InterPro" id="IPR029016">
    <property type="entry name" value="GAF-like_dom_sf"/>
</dbReference>
<reference evidence="2 3" key="1">
    <citation type="submission" date="2017-01" db="EMBL/GenBank/DDBJ databases">
        <authorList>
            <person name="Erauso G."/>
        </authorList>
    </citation>
    <scope>NUCLEOTIDE SEQUENCE [LARGE SCALE GENOMIC DNA]</scope>
    <source>
        <strain evidence="2">MESINF1</strain>
    </source>
</reference>
<dbReference type="PROSITE" id="PS50112">
    <property type="entry name" value="PAS"/>
    <property type="match status" value="1"/>
</dbReference>
<evidence type="ECO:0000313" key="3">
    <source>
        <dbReference type="Proteomes" id="UP000250796"/>
    </source>
</evidence>
<dbReference type="NCBIfam" id="TIGR00229">
    <property type="entry name" value="sensory_box"/>
    <property type="match status" value="1"/>
</dbReference>
<keyword evidence="3" id="KW-1185">Reference proteome</keyword>
<dbReference type="InterPro" id="IPR000014">
    <property type="entry name" value="PAS"/>
</dbReference>
<dbReference type="Pfam" id="PF01590">
    <property type="entry name" value="GAF"/>
    <property type="match status" value="1"/>
</dbReference>
<dbReference type="SUPFAM" id="SSF55781">
    <property type="entry name" value="GAF domain-like"/>
    <property type="match status" value="1"/>
</dbReference>
<accession>A0A7Z7PPU2</accession>
<dbReference type="InterPro" id="IPR035965">
    <property type="entry name" value="PAS-like_dom_sf"/>
</dbReference>
<proteinExistence type="predicted"/>
<organism evidence="2 3">
    <name type="scientific">Mesotoga infera</name>
    <dbReference type="NCBI Taxonomy" id="1236046"/>
    <lineage>
        <taxon>Bacteria</taxon>
        <taxon>Thermotogati</taxon>
        <taxon>Thermotogota</taxon>
        <taxon>Thermotogae</taxon>
        <taxon>Kosmotogales</taxon>
        <taxon>Kosmotogaceae</taxon>
        <taxon>Mesotoga</taxon>
    </lineage>
</organism>
<dbReference type="InterPro" id="IPR003018">
    <property type="entry name" value="GAF"/>
</dbReference>
<sequence length="352" mass="40342">METIKVYIVDNGSAELNSVFRKISKIKGNIHVALLTEEPVNKNNLQIDRCERLNNLLKTKYEGFSNLIEDLIFLVKLDDPVNPGKIVEINNRVVEKLGYSYETLLGKNFYSLMSDPDSYFGTIRADLMLKGRCNFNSSLIGNNGSVLPVEIWMKVLDLQGDIVTMVVARDQSSYEKIQAELRWRLEFEKVISNVSGILKNYEDIDRAIDKALAELCRLTGADRSYVFLFDNESDFMSNTHEWCREGVESEKEALQKLPLSDYPWWMKELQKGEVMNIIVDELPEDAKPEAEIMRRRKIQSLVVVPIFTRQKLVGFAGLDSLEGYFKWNEADIELLKVFVSLISEVVGFSLLT</sequence>
<dbReference type="KEGG" id="minf:MESINF_2023"/>
<protein>
    <submittedName>
        <fullName evidence="2">PAS domain S-box</fullName>
    </submittedName>
</protein>
<dbReference type="Gene3D" id="3.30.450.20">
    <property type="entry name" value="PAS domain"/>
    <property type="match status" value="1"/>
</dbReference>
<dbReference type="AlphaFoldDB" id="A0A7Z7PPU2"/>
<evidence type="ECO:0000313" key="2">
    <source>
        <dbReference type="EMBL" id="SSC13463.1"/>
    </source>
</evidence>
<name>A0A7Z7PPU2_9BACT</name>
<dbReference type="RefSeq" id="WP_169699614.1">
    <property type="nucleotide sequence ID" value="NZ_LS974202.1"/>
</dbReference>
<dbReference type="SUPFAM" id="SSF55785">
    <property type="entry name" value="PYP-like sensor domain (PAS domain)"/>
    <property type="match status" value="1"/>
</dbReference>
<gene>
    <name evidence="2" type="ORF">MESINF_2023</name>
</gene>
<dbReference type="SMART" id="SM00065">
    <property type="entry name" value="GAF"/>
    <property type="match status" value="1"/>
</dbReference>
<dbReference type="Proteomes" id="UP000250796">
    <property type="component" value="Chromosome MESINF"/>
</dbReference>
<dbReference type="CDD" id="cd00130">
    <property type="entry name" value="PAS"/>
    <property type="match status" value="1"/>
</dbReference>
<evidence type="ECO:0000259" key="1">
    <source>
        <dbReference type="PROSITE" id="PS50112"/>
    </source>
</evidence>
<dbReference type="EMBL" id="LS974202">
    <property type="protein sequence ID" value="SSC13463.1"/>
    <property type="molecule type" value="Genomic_DNA"/>
</dbReference>
<dbReference type="Pfam" id="PF13426">
    <property type="entry name" value="PAS_9"/>
    <property type="match status" value="1"/>
</dbReference>
<dbReference type="Gene3D" id="3.30.450.40">
    <property type="match status" value="1"/>
</dbReference>
<feature type="domain" description="PAS" evidence="1">
    <location>
        <begin position="60"/>
        <end position="118"/>
    </location>
</feature>